<organism evidence="6 7">
    <name type="scientific">Microbacterium rhizomatis</name>
    <dbReference type="NCBI Taxonomy" id="1631477"/>
    <lineage>
        <taxon>Bacteria</taxon>
        <taxon>Bacillati</taxon>
        <taxon>Actinomycetota</taxon>
        <taxon>Actinomycetes</taxon>
        <taxon>Micrococcales</taxon>
        <taxon>Microbacteriaceae</taxon>
        <taxon>Microbacterium</taxon>
    </lineage>
</organism>
<dbReference type="PRINTS" id="PR00778">
    <property type="entry name" value="HTHARSR"/>
</dbReference>
<dbReference type="InterPro" id="IPR036390">
    <property type="entry name" value="WH_DNA-bd_sf"/>
</dbReference>
<keyword evidence="3" id="KW-0804">Transcription</keyword>
<dbReference type="SUPFAM" id="SSF46785">
    <property type="entry name" value="Winged helix' DNA-binding domain"/>
    <property type="match status" value="1"/>
</dbReference>
<dbReference type="InterPro" id="IPR051081">
    <property type="entry name" value="HTH_MetalResp_TranReg"/>
</dbReference>
<evidence type="ECO:0000256" key="3">
    <source>
        <dbReference type="ARBA" id="ARBA00023163"/>
    </source>
</evidence>
<evidence type="ECO:0000259" key="5">
    <source>
        <dbReference type="PROSITE" id="PS50987"/>
    </source>
</evidence>
<reference evidence="7" key="1">
    <citation type="submission" date="2019-09" db="EMBL/GenBank/DDBJ databases">
        <title>Mumia zhuanghuii sp. nov. isolated from the intestinal contents of plateau pika (Ochotona curzoniae) in the Qinghai-Tibet plateau of China.</title>
        <authorList>
            <person name="Tian Z."/>
        </authorList>
    </citation>
    <scope>NUCLEOTIDE SEQUENCE [LARGE SCALE GENOMIC DNA]</scope>
    <source>
        <strain evidence="7">JCM 30598</strain>
    </source>
</reference>
<protein>
    <submittedName>
        <fullName evidence="6">Winged helix-turn-helix transcriptional regulator</fullName>
    </submittedName>
</protein>
<dbReference type="RefSeq" id="WP_150450350.1">
    <property type="nucleotide sequence ID" value="NZ_VYSA01000005.1"/>
</dbReference>
<evidence type="ECO:0000256" key="1">
    <source>
        <dbReference type="ARBA" id="ARBA00023015"/>
    </source>
</evidence>
<keyword evidence="1" id="KW-0805">Transcription regulation</keyword>
<dbReference type="Proteomes" id="UP000325827">
    <property type="component" value="Unassembled WGS sequence"/>
</dbReference>
<sequence length="153" mass="17299">MHPFEVMAEPVRRRIVDILASGEHTSGQIAEVVGLEFQISRSAASKHLRILYRSGFVDVREELNWRWYRLIPAGIDMLESAVFDLRGKLAGAVGWNEDRRQNFDPLAVLPTYDRLVRTDAGADSRGRGRRGRQTAAPPRASEPDQGLYRVPPF</sequence>
<dbReference type="OrthoDB" id="3628603at2"/>
<accession>A0A5J5J101</accession>
<evidence type="ECO:0000313" key="7">
    <source>
        <dbReference type="Proteomes" id="UP000325827"/>
    </source>
</evidence>
<dbReference type="InterPro" id="IPR001845">
    <property type="entry name" value="HTH_ArsR_DNA-bd_dom"/>
</dbReference>
<evidence type="ECO:0000313" key="6">
    <source>
        <dbReference type="EMBL" id="KAA9105619.1"/>
    </source>
</evidence>
<dbReference type="PANTHER" id="PTHR33154:SF33">
    <property type="entry name" value="TRANSCRIPTIONAL REPRESSOR SDPR"/>
    <property type="match status" value="1"/>
</dbReference>
<dbReference type="GO" id="GO:0003700">
    <property type="term" value="F:DNA-binding transcription factor activity"/>
    <property type="evidence" value="ECO:0007669"/>
    <property type="project" value="InterPro"/>
</dbReference>
<dbReference type="AlphaFoldDB" id="A0A5J5J101"/>
<evidence type="ECO:0000256" key="4">
    <source>
        <dbReference type="SAM" id="MobiDB-lite"/>
    </source>
</evidence>
<keyword evidence="7" id="KW-1185">Reference proteome</keyword>
<dbReference type="PROSITE" id="PS50987">
    <property type="entry name" value="HTH_ARSR_2"/>
    <property type="match status" value="1"/>
</dbReference>
<dbReference type="InterPro" id="IPR036388">
    <property type="entry name" value="WH-like_DNA-bd_sf"/>
</dbReference>
<name>A0A5J5J101_9MICO</name>
<gene>
    <name evidence="6" type="ORF">F6B43_17785</name>
</gene>
<dbReference type="Pfam" id="PF12840">
    <property type="entry name" value="HTH_20"/>
    <property type="match status" value="1"/>
</dbReference>
<dbReference type="Gene3D" id="1.10.10.10">
    <property type="entry name" value="Winged helix-like DNA-binding domain superfamily/Winged helix DNA-binding domain"/>
    <property type="match status" value="1"/>
</dbReference>
<feature type="region of interest" description="Disordered" evidence="4">
    <location>
        <begin position="119"/>
        <end position="153"/>
    </location>
</feature>
<proteinExistence type="predicted"/>
<evidence type="ECO:0000256" key="2">
    <source>
        <dbReference type="ARBA" id="ARBA00023125"/>
    </source>
</evidence>
<dbReference type="InterPro" id="IPR011991">
    <property type="entry name" value="ArsR-like_HTH"/>
</dbReference>
<dbReference type="SMART" id="SM00418">
    <property type="entry name" value="HTH_ARSR"/>
    <property type="match status" value="1"/>
</dbReference>
<feature type="domain" description="HTH arsR-type" evidence="5">
    <location>
        <begin position="1"/>
        <end position="90"/>
    </location>
</feature>
<dbReference type="CDD" id="cd00090">
    <property type="entry name" value="HTH_ARSR"/>
    <property type="match status" value="1"/>
</dbReference>
<dbReference type="PANTHER" id="PTHR33154">
    <property type="entry name" value="TRANSCRIPTIONAL REGULATOR, ARSR FAMILY"/>
    <property type="match status" value="1"/>
</dbReference>
<dbReference type="GO" id="GO:0003677">
    <property type="term" value="F:DNA binding"/>
    <property type="evidence" value="ECO:0007669"/>
    <property type="project" value="UniProtKB-KW"/>
</dbReference>
<keyword evidence="2" id="KW-0238">DNA-binding</keyword>
<dbReference type="EMBL" id="VYSA01000005">
    <property type="protein sequence ID" value="KAA9105619.1"/>
    <property type="molecule type" value="Genomic_DNA"/>
</dbReference>
<comment type="caution">
    <text evidence="6">The sequence shown here is derived from an EMBL/GenBank/DDBJ whole genome shotgun (WGS) entry which is preliminary data.</text>
</comment>